<evidence type="ECO:0000313" key="1">
    <source>
        <dbReference type="EMBL" id="TID21673.1"/>
    </source>
</evidence>
<reference evidence="1 2" key="1">
    <citation type="submission" date="2019-04" db="EMBL/GenBank/DDBJ databases">
        <title>High contiguity whole genome sequence and gene annotation resource for two Venturia nashicola isolates.</title>
        <authorList>
            <person name="Prokchorchik M."/>
            <person name="Won K."/>
            <person name="Lee Y."/>
            <person name="Choi E.D."/>
            <person name="Segonzac C."/>
            <person name="Sohn K.H."/>
        </authorList>
    </citation>
    <scope>NUCLEOTIDE SEQUENCE [LARGE SCALE GENOMIC DNA]</scope>
    <source>
        <strain evidence="1 2">PRI2</strain>
    </source>
</reference>
<comment type="caution">
    <text evidence="1">The sequence shown here is derived from an EMBL/GenBank/DDBJ whole genome shotgun (WGS) entry which is preliminary data.</text>
</comment>
<accession>A0A4Z1P2Q9</accession>
<sequence>MPPHSHAIMPLPSRGEGEEDAVCFLGLQPDWRPLSRSWKFAAILFFRLSPKQASKVLRVQHISYQSYCYASAMAHHFAVHSPYRLPEQLAAHLEYTALPVSCHHHGFGEGEVIWR</sequence>
<dbReference type="Proteomes" id="UP000298493">
    <property type="component" value="Unassembled WGS sequence"/>
</dbReference>
<name>A0A4Z1P2Q9_9PEZI</name>
<gene>
    <name evidence="1" type="ORF">E6O75_ATG05068</name>
</gene>
<protein>
    <submittedName>
        <fullName evidence="1">Uncharacterized protein</fullName>
    </submittedName>
</protein>
<evidence type="ECO:0000313" key="2">
    <source>
        <dbReference type="Proteomes" id="UP000298493"/>
    </source>
</evidence>
<proteinExistence type="predicted"/>
<organism evidence="1 2">
    <name type="scientific">Venturia nashicola</name>
    <dbReference type="NCBI Taxonomy" id="86259"/>
    <lineage>
        <taxon>Eukaryota</taxon>
        <taxon>Fungi</taxon>
        <taxon>Dikarya</taxon>
        <taxon>Ascomycota</taxon>
        <taxon>Pezizomycotina</taxon>
        <taxon>Dothideomycetes</taxon>
        <taxon>Pleosporomycetidae</taxon>
        <taxon>Venturiales</taxon>
        <taxon>Venturiaceae</taxon>
        <taxon>Venturia</taxon>
    </lineage>
</organism>
<keyword evidence="2" id="KW-1185">Reference proteome</keyword>
<dbReference type="EMBL" id="SNSC02000009">
    <property type="protein sequence ID" value="TID21673.1"/>
    <property type="molecule type" value="Genomic_DNA"/>
</dbReference>
<dbReference type="AlphaFoldDB" id="A0A4Z1P2Q9"/>